<sequence>MLIERNQHNEVVIEQAYALFLAETESLLDQAESLMQTCRCKDDIVELEAIVDVMRIMMEIAAMIYAADNALIDLSLTSKLSESVLSGVNINRKALGVEHIKKLKAIRHVLQADLNAHYRATRH</sequence>
<evidence type="ECO:0000313" key="1">
    <source>
        <dbReference type="EMBL" id="ACT47728.1"/>
    </source>
</evidence>
<dbReference type="AlphaFoldDB" id="C6WUX9"/>
<dbReference type="EMBL" id="CP001672">
    <property type="protein sequence ID" value="ACT47728.1"/>
    <property type="molecule type" value="Genomic_DNA"/>
</dbReference>
<organism evidence="1 2">
    <name type="scientific">Methylotenera mobilis (strain JLW8 / ATCC BAA-1282 / DSM 17540)</name>
    <dbReference type="NCBI Taxonomy" id="583345"/>
    <lineage>
        <taxon>Bacteria</taxon>
        <taxon>Pseudomonadati</taxon>
        <taxon>Pseudomonadota</taxon>
        <taxon>Betaproteobacteria</taxon>
        <taxon>Nitrosomonadales</taxon>
        <taxon>Methylophilaceae</taxon>
        <taxon>Methylotenera</taxon>
    </lineage>
</organism>
<dbReference type="RefSeq" id="WP_015831764.1">
    <property type="nucleotide sequence ID" value="NC_012968.1"/>
</dbReference>
<name>C6WUX9_METML</name>
<dbReference type="KEGG" id="mmb:Mmol_0818"/>
<accession>C6WUX9</accession>
<gene>
    <name evidence="1" type="ordered locus">Mmol_0818</name>
</gene>
<protein>
    <submittedName>
        <fullName evidence="1">Uncharacterized protein</fullName>
    </submittedName>
</protein>
<dbReference type="Proteomes" id="UP000002742">
    <property type="component" value="Chromosome"/>
</dbReference>
<proteinExistence type="predicted"/>
<reference evidence="2" key="1">
    <citation type="submission" date="2009-07" db="EMBL/GenBank/DDBJ databases">
        <title>Complete sequence of Methylotenera mobilis JLW8.</title>
        <authorList>
            <consortium name="US DOE Joint Genome Institute"/>
            <person name="Lucas S."/>
            <person name="Copeland A."/>
            <person name="Lapidus A."/>
            <person name="Glavina del Rio T."/>
            <person name="Tice H."/>
            <person name="Bruce D."/>
            <person name="Goodwin L."/>
            <person name="Pitluck S."/>
            <person name="LaButti K.M."/>
            <person name="Clum A."/>
            <person name="Larimer F."/>
            <person name="Land M."/>
            <person name="Hauser L."/>
            <person name="Kyrpides N."/>
            <person name="Mikhailova N."/>
            <person name="Kayluzhnaya M."/>
            <person name="Chistoserdova L."/>
        </authorList>
    </citation>
    <scope>NUCLEOTIDE SEQUENCE [LARGE SCALE GENOMIC DNA]</scope>
    <source>
        <strain evidence="2">JLW8 / ATCC BAA-1282 / DSM 17540</strain>
    </source>
</reference>
<dbReference type="HOGENOM" id="CLU_2012590_0_0_4"/>
<evidence type="ECO:0000313" key="2">
    <source>
        <dbReference type="Proteomes" id="UP000002742"/>
    </source>
</evidence>
<dbReference type="OrthoDB" id="9843498at2"/>
<dbReference type="STRING" id="583345.Mmol_0818"/>
<keyword evidence="2" id="KW-1185">Reference proteome</keyword>
<reference evidence="1 2" key="2">
    <citation type="journal article" date="2011" name="J. Bacteriol.">
        <title>Genomes of three methylotrophs from a single niche uncover genetic and metabolic divergence of Methylophilaceae.</title>
        <authorList>
            <person name="Lapidus A."/>
            <person name="Clum A."/>
            <person name="Labutti K."/>
            <person name="Kaluzhnaya M.G."/>
            <person name="Lim S."/>
            <person name="Beck D.A."/>
            <person name="Glavina Del Rio T."/>
            <person name="Nolan M."/>
            <person name="Mavromatis K."/>
            <person name="Huntemann M."/>
            <person name="Lucas S."/>
            <person name="Lidstrom M.E."/>
            <person name="Ivanova N."/>
            <person name="Chistoserdova L."/>
        </authorList>
    </citation>
    <scope>NUCLEOTIDE SEQUENCE [LARGE SCALE GENOMIC DNA]</scope>
    <source>
        <strain evidence="2">JLW8 / ATCC BAA-1282 / DSM 17540</strain>
    </source>
</reference>